<comment type="caution">
    <text evidence="5">The sequence shown here is derived from an EMBL/GenBank/DDBJ whole genome shotgun (WGS) entry which is preliminary data.</text>
</comment>
<dbReference type="Gene3D" id="3.80.10.10">
    <property type="entry name" value="Ribonuclease Inhibitor"/>
    <property type="match status" value="1"/>
</dbReference>
<accession>A0AAW0D7V7</accession>
<dbReference type="CDD" id="cd00116">
    <property type="entry name" value="LRR_RI"/>
    <property type="match status" value="1"/>
</dbReference>
<name>A0AAW0D7V7_9AGAR</name>
<evidence type="ECO:0000256" key="4">
    <source>
        <dbReference type="SAM" id="MobiDB-lite"/>
    </source>
</evidence>
<dbReference type="AlphaFoldDB" id="A0AAW0D7V7"/>
<dbReference type="InterPro" id="IPR032675">
    <property type="entry name" value="LRR_dom_sf"/>
</dbReference>
<dbReference type="EMBL" id="JAWWNJ010000009">
    <property type="protein sequence ID" value="KAK7048595.1"/>
    <property type="molecule type" value="Genomic_DNA"/>
</dbReference>
<feature type="compositionally biased region" description="Basic and acidic residues" evidence="4">
    <location>
        <begin position="352"/>
        <end position="365"/>
    </location>
</feature>
<dbReference type="SMART" id="SM00368">
    <property type="entry name" value="LRR_RI"/>
    <property type="match status" value="6"/>
</dbReference>
<keyword evidence="2" id="KW-0433">Leucine-rich repeat</keyword>
<dbReference type="GO" id="GO:0031267">
    <property type="term" value="F:small GTPase binding"/>
    <property type="evidence" value="ECO:0007669"/>
    <property type="project" value="TreeGrafter"/>
</dbReference>
<dbReference type="InterPro" id="IPR027038">
    <property type="entry name" value="RanGap"/>
</dbReference>
<dbReference type="Pfam" id="PF13516">
    <property type="entry name" value="LRR_6"/>
    <property type="match status" value="1"/>
</dbReference>
<dbReference type="GO" id="GO:0048471">
    <property type="term" value="C:perinuclear region of cytoplasm"/>
    <property type="evidence" value="ECO:0007669"/>
    <property type="project" value="TreeGrafter"/>
</dbReference>
<evidence type="ECO:0008006" key="7">
    <source>
        <dbReference type="Google" id="ProtNLM"/>
    </source>
</evidence>
<keyword evidence="3" id="KW-0677">Repeat</keyword>
<gene>
    <name evidence="5" type="ORF">R3P38DRAFT_2870337</name>
</gene>
<feature type="compositionally biased region" description="Acidic residues" evidence="4">
    <location>
        <begin position="341"/>
        <end position="351"/>
    </location>
</feature>
<dbReference type="Proteomes" id="UP001362999">
    <property type="component" value="Unassembled WGS sequence"/>
</dbReference>
<evidence type="ECO:0000313" key="6">
    <source>
        <dbReference type="Proteomes" id="UP001362999"/>
    </source>
</evidence>
<dbReference type="GO" id="GO:0005829">
    <property type="term" value="C:cytosol"/>
    <property type="evidence" value="ECO:0007669"/>
    <property type="project" value="TreeGrafter"/>
</dbReference>
<dbReference type="SUPFAM" id="SSF52047">
    <property type="entry name" value="RNI-like"/>
    <property type="match status" value="1"/>
</dbReference>
<keyword evidence="6" id="KW-1185">Reference proteome</keyword>
<dbReference type="InterPro" id="IPR001611">
    <property type="entry name" value="Leu-rich_rpt"/>
</dbReference>
<dbReference type="GO" id="GO:0006913">
    <property type="term" value="P:nucleocytoplasmic transport"/>
    <property type="evidence" value="ECO:0007669"/>
    <property type="project" value="TreeGrafter"/>
</dbReference>
<evidence type="ECO:0000256" key="1">
    <source>
        <dbReference type="ARBA" id="ARBA00022468"/>
    </source>
</evidence>
<organism evidence="5 6">
    <name type="scientific">Favolaschia claudopus</name>
    <dbReference type="NCBI Taxonomy" id="2862362"/>
    <lineage>
        <taxon>Eukaryota</taxon>
        <taxon>Fungi</taxon>
        <taxon>Dikarya</taxon>
        <taxon>Basidiomycota</taxon>
        <taxon>Agaricomycotina</taxon>
        <taxon>Agaricomycetes</taxon>
        <taxon>Agaricomycetidae</taxon>
        <taxon>Agaricales</taxon>
        <taxon>Marasmiineae</taxon>
        <taxon>Mycenaceae</taxon>
        <taxon>Favolaschia</taxon>
    </lineage>
</organism>
<keyword evidence="1" id="KW-0343">GTPase activation</keyword>
<reference evidence="5 6" key="1">
    <citation type="journal article" date="2024" name="J Genomics">
        <title>Draft genome sequencing and assembly of Favolaschia claudopus CIRM-BRFM 2984 isolated from oak limbs.</title>
        <authorList>
            <person name="Navarro D."/>
            <person name="Drula E."/>
            <person name="Chaduli D."/>
            <person name="Cazenave R."/>
            <person name="Ahrendt S."/>
            <person name="Wang J."/>
            <person name="Lipzen A."/>
            <person name="Daum C."/>
            <person name="Barry K."/>
            <person name="Grigoriev I.V."/>
            <person name="Favel A."/>
            <person name="Rosso M.N."/>
            <person name="Martin F."/>
        </authorList>
    </citation>
    <scope>NUCLEOTIDE SEQUENCE [LARGE SCALE GENOMIC DNA]</scope>
    <source>
        <strain evidence="5 6">CIRM-BRFM 2984</strain>
    </source>
</reference>
<feature type="region of interest" description="Disordered" evidence="4">
    <location>
        <begin position="335"/>
        <end position="365"/>
    </location>
</feature>
<protein>
    <recommendedName>
        <fullName evidence="7">RNI-like protein</fullName>
    </recommendedName>
</protein>
<dbReference type="GO" id="GO:0005634">
    <property type="term" value="C:nucleus"/>
    <property type="evidence" value="ECO:0007669"/>
    <property type="project" value="TreeGrafter"/>
</dbReference>
<sequence length="381" mass="41109">MSSVFSLAGKGLKLNSRADIQPHLANVDPSKIEEIHFGGNTLGVDASLELAEFLQKTTILKIADFADIFTGRLISEIPLALTAICDALKDKTSLVEINLSDNAFGGRSVDPIVPFLTHNRSFQVLKLNNNGLGPAGGVVLATALLESAKLSKAEGKTSSLRTVICGRNRLEDGSAPAWAEAFAAHGTLQEVRMPQNGIRMDGITALARGLAQCPDLRHIDLQDNTFTADGEVSGVQAWTEALKSWPELTTLNLSDCVLSGDGEVPQIITVLATGSNPKLHTLQLQNNNLETETFLALAGGVSKMPSLKLLELQWNDAEEDDENLRTIASDLKKRGGKLLATDDDEEEEEEKEEVKEPEPKLEVKDLLDDLADAISKVNINK</sequence>
<evidence type="ECO:0000256" key="3">
    <source>
        <dbReference type="ARBA" id="ARBA00022737"/>
    </source>
</evidence>
<dbReference type="PANTHER" id="PTHR24113:SF12">
    <property type="entry name" value="RAN GTPASE-ACTIVATING PROTEIN 1"/>
    <property type="match status" value="1"/>
</dbReference>
<evidence type="ECO:0000256" key="2">
    <source>
        <dbReference type="ARBA" id="ARBA00022614"/>
    </source>
</evidence>
<dbReference type="GO" id="GO:0005096">
    <property type="term" value="F:GTPase activator activity"/>
    <property type="evidence" value="ECO:0007669"/>
    <property type="project" value="UniProtKB-KW"/>
</dbReference>
<evidence type="ECO:0000313" key="5">
    <source>
        <dbReference type="EMBL" id="KAK7048595.1"/>
    </source>
</evidence>
<dbReference type="PANTHER" id="PTHR24113">
    <property type="entry name" value="RAN GTPASE-ACTIVATING PROTEIN 1"/>
    <property type="match status" value="1"/>
</dbReference>
<proteinExistence type="predicted"/>